<dbReference type="AlphaFoldDB" id="A0A0E9P8T0"/>
<reference evidence="1" key="2">
    <citation type="journal article" date="2015" name="Fish Shellfish Immunol.">
        <title>Early steps in the European eel (Anguilla anguilla)-Vibrio vulnificus interaction in the gills: Role of the RtxA13 toxin.</title>
        <authorList>
            <person name="Callol A."/>
            <person name="Pajuelo D."/>
            <person name="Ebbesson L."/>
            <person name="Teles M."/>
            <person name="MacKenzie S."/>
            <person name="Amaro C."/>
        </authorList>
    </citation>
    <scope>NUCLEOTIDE SEQUENCE</scope>
</reference>
<proteinExistence type="predicted"/>
<dbReference type="EMBL" id="GBXM01107516">
    <property type="protein sequence ID" value="JAH01061.1"/>
    <property type="molecule type" value="Transcribed_RNA"/>
</dbReference>
<accession>A0A0E9P8T0</accession>
<sequence length="39" mass="4491">MDNNMLRFVECNLPILTVLYVRLHVNLFILSVGELLGKC</sequence>
<evidence type="ECO:0000313" key="1">
    <source>
        <dbReference type="EMBL" id="JAH01061.1"/>
    </source>
</evidence>
<name>A0A0E9P8T0_ANGAN</name>
<protein>
    <submittedName>
        <fullName evidence="1">Uncharacterized protein</fullName>
    </submittedName>
</protein>
<reference evidence="1" key="1">
    <citation type="submission" date="2014-11" db="EMBL/GenBank/DDBJ databases">
        <authorList>
            <person name="Amaro Gonzalez C."/>
        </authorList>
    </citation>
    <scope>NUCLEOTIDE SEQUENCE</scope>
</reference>
<organism evidence="1">
    <name type="scientific">Anguilla anguilla</name>
    <name type="common">European freshwater eel</name>
    <name type="synonym">Muraena anguilla</name>
    <dbReference type="NCBI Taxonomy" id="7936"/>
    <lineage>
        <taxon>Eukaryota</taxon>
        <taxon>Metazoa</taxon>
        <taxon>Chordata</taxon>
        <taxon>Craniata</taxon>
        <taxon>Vertebrata</taxon>
        <taxon>Euteleostomi</taxon>
        <taxon>Actinopterygii</taxon>
        <taxon>Neopterygii</taxon>
        <taxon>Teleostei</taxon>
        <taxon>Anguilliformes</taxon>
        <taxon>Anguillidae</taxon>
        <taxon>Anguilla</taxon>
    </lineage>
</organism>